<evidence type="ECO:0000313" key="2">
    <source>
        <dbReference type="Proteomes" id="UP000024635"/>
    </source>
</evidence>
<gene>
    <name evidence="1" type="primary">Acey_s0302.g1875</name>
    <name evidence="1" type="ORF">Y032_0302g1875</name>
</gene>
<dbReference type="Proteomes" id="UP000024635">
    <property type="component" value="Unassembled WGS sequence"/>
</dbReference>
<dbReference type="AlphaFoldDB" id="A0A016S454"/>
<name>A0A016S454_9BILA</name>
<protein>
    <submittedName>
        <fullName evidence="1">Uncharacterized protein</fullName>
    </submittedName>
</protein>
<keyword evidence="2" id="KW-1185">Reference proteome</keyword>
<sequence>MAIIVGDDIDLLILSILSQFCSETGKDVSTRVLQCAEDDYDNHFGRCHRFIDFIDFSTYARELVKTCQVGFFNMPNTNMTTILRESID</sequence>
<comment type="caution">
    <text evidence="1">The sequence shown here is derived from an EMBL/GenBank/DDBJ whole genome shotgun (WGS) entry which is preliminary data.</text>
</comment>
<accession>A0A016S454</accession>
<organism evidence="1 2">
    <name type="scientific">Ancylostoma ceylanicum</name>
    <dbReference type="NCBI Taxonomy" id="53326"/>
    <lineage>
        <taxon>Eukaryota</taxon>
        <taxon>Metazoa</taxon>
        <taxon>Ecdysozoa</taxon>
        <taxon>Nematoda</taxon>
        <taxon>Chromadorea</taxon>
        <taxon>Rhabditida</taxon>
        <taxon>Rhabditina</taxon>
        <taxon>Rhabditomorpha</taxon>
        <taxon>Strongyloidea</taxon>
        <taxon>Ancylostomatidae</taxon>
        <taxon>Ancylostomatinae</taxon>
        <taxon>Ancylostoma</taxon>
    </lineage>
</organism>
<dbReference type="EMBL" id="JARK01001638">
    <property type="protein sequence ID" value="EYB85261.1"/>
    <property type="molecule type" value="Genomic_DNA"/>
</dbReference>
<evidence type="ECO:0000313" key="1">
    <source>
        <dbReference type="EMBL" id="EYB85261.1"/>
    </source>
</evidence>
<reference evidence="2" key="1">
    <citation type="journal article" date="2015" name="Nat. Genet.">
        <title>The genome and transcriptome of the zoonotic hookworm Ancylostoma ceylanicum identify infection-specific gene families.</title>
        <authorList>
            <person name="Schwarz E.M."/>
            <person name="Hu Y."/>
            <person name="Antoshechkin I."/>
            <person name="Miller M.M."/>
            <person name="Sternberg P.W."/>
            <person name="Aroian R.V."/>
        </authorList>
    </citation>
    <scope>NUCLEOTIDE SEQUENCE</scope>
    <source>
        <strain evidence="2">HY135</strain>
    </source>
</reference>
<proteinExistence type="predicted"/>